<comment type="similarity">
    <text evidence="1">Belongs to the SurE nucleotidase family.</text>
</comment>
<evidence type="ECO:0000313" key="7">
    <source>
        <dbReference type="Proteomes" id="UP000226192"/>
    </source>
</evidence>
<dbReference type="AlphaFoldDB" id="A0A2C5XB61"/>
<dbReference type="GO" id="GO:0046872">
    <property type="term" value="F:metal ion binding"/>
    <property type="evidence" value="ECO:0007669"/>
    <property type="project" value="UniProtKB-KW"/>
</dbReference>
<gene>
    <name evidence="6" type="ORF">CDD81_1745</name>
</gene>
<dbReference type="InterPro" id="IPR030048">
    <property type="entry name" value="SurE"/>
</dbReference>
<keyword evidence="2" id="KW-0479">Metal-binding</keyword>
<dbReference type="GO" id="GO:0008252">
    <property type="term" value="F:nucleotidase activity"/>
    <property type="evidence" value="ECO:0007669"/>
    <property type="project" value="InterPro"/>
</dbReference>
<dbReference type="Proteomes" id="UP000226192">
    <property type="component" value="Unassembled WGS sequence"/>
</dbReference>
<evidence type="ECO:0000256" key="3">
    <source>
        <dbReference type="ARBA" id="ARBA00022801"/>
    </source>
</evidence>
<organism evidence="6 7">
    <name type="scientific">Ophiocordyceps australis</name>
    <dbReference type="NCBI Taxonomy" id="1399860"/>
    <lineage>
        <taxon>Eukaryota</taxon>
        <taxon>Fungi</taxon>
        <taxon>Dikarya</taxon>
        <taxon>Ascomycota</taxon>
        <taxon>Pezizomycotina</taxon>
        <taxon>Sordariomycetes</taxon>
        <taxon>Hypocreomycetidae</taxon>
        <taxon>Hypocreales</taxon>
        <taxon>Ophiocordycipitaceae</taxon>
        <taxon>Ophiocordyceps</taxon>
    </lineage>
</organism>
<comment type="caution">
    <text evidence="6">The sequence shown here is derived from an EMBL/GenBank/DDBJ whole genome shotgun (WGS) entry which is preliminary data.</text>
</comment>
<dbReference type="STRING" id="1399860.A0A2C5XB61"/>
<sequence>MLSTTLLLALASAAHSAHIIQSNDDGWAELYLRTLNSALVASSHQVLLSGPADNKSGSGSRDSNPQKRSKACQYASCGANSNAEWGVNQTTGTQFWVNSYPATSMRYAMDTFAPRVWGSDVKPDIAISGPNVGANLWVEVPFSGTVGAACYAVNRGLPAIAFSALSGPSAAWNTSPIPDRALLYADLAANLTNRILESGKPYLPPGVFLNVNFPRYKEPCTKAANFKWVLTRINPGPLSPPDTTTCGSSRLPTELEVALSNNCHISVSVGDASDKTTINDDRQKVVLDKLGDMLSCM</sequence>
<dbReference type="SUPFAM" id="SSF64167">
    <property type="entry name" value="SurE-like"/>
    <property type="match status" value="1"/>
</dbReference>
<dbReference type="EMBL" id="NJET01000015">
    <property type="protein sequence ID" value="PHH65659.1"/>
    <property type="molecule type" value="Genomic_DNA"/>
</dbReference>
<feature type="domain" description="Survival protein SurE-like phosphatase/nucleotidase" evidence="5">
    <location>
        <begin position="19"/>
        <end position="226"/>
    </location>
</feature>
<reference evidence="6 7" key="1">
    <citation type="submission" date="2017-06" db="EMBL/GenBank/DDBJ databases">
        <title>Ant-infecting Ophiocordyceps genomes reveal a high diversity of potential behavioral manipulation genes and a possible major role for enterotoxins.</title>
        <authorList>
            <person name="De Bekker C."/>
            <person name="Evans H.C."/>
            <person name="Brachmann A."/>
            <person name="Hughes D.P."/>
        </authorList>
    </citation>
    <scope>NUCLEOTIDE SEQUENCE [LARGE SCALE GENOMIC DNA]</scope>
    <source>
        <strain evidence="6 7">Map64</strain>
    </source>
</reference>
<accession>A0A2C5XB61</accession>
<evidence type="ECO:0000256" key="1">
    <source>
        <dbReference type="ARBA" id="ARBA00011062"/>
    </source>
</evidence>
<feature type="chain" id="PRO_5013310611" description="Survival protein SurE-like phosphatase/nucleotidase domain-containing protein" evidence="4">
    <location>
        <begin position="17"/>
        <end position="297"/>
    </location>
</feature>
<dbReference type="OrthoDB" id="4018688at2759"/>
<protein>
    <recommendedName>
        <fullName evidence="5">Survival protein SurE-like phosphatase/nucleotidase domain-containing protein</fullName>
    </recommendedName>
</protein>
<evidence type="ECO:0000256" key="2">
    <source>
        <dbReference type="ARBA" id="ARBA00022723"/>
    </source>
</evidence>
<dbReference type="PANTHER" id="PTHR30457:SF0">
    <property type="entry name" value="PHOSPHATASE, PUTATIVE (AFU_ORTHOLOGUE AFUA_4G01070)-RELATED"/>
    <property type="match status" value="1"/>
</dbReference>
<dbReference type="PANTHER" id="PTHR30457">
    <property type="entry name" value="5'-NUCLEOTIDASE SURE"/>
    <property type="match status" value="1"/>
</dbReference>
<dbReference type="InterPro" id="IPR036523">
    <property type="entry name" value="SurE-like_sf"/>
</dbReference>
<evidence type="ECO:0000256" key="4">
    <source>
        <dbReference type="SAM" id="SignalP"/>
    </source>
</evidence>
<name>A0A2C5XB61_9HYPO</name>
<dbReference type="Gene3D" id="3.40.1210.10">
    <property type="entry name" value="Survival protein SurE-like phosphatase/nucleotidase"/>
    <property type="match status" value="1"/>
</dbReference>
<evidence type="ECO:0000313" key="6">
    <source>
        <dbReference type="EMBL" id="PHH65659.1"/>
    </source>
</evidence>
<dbReference type="InterPro" id="IPR002828">
    <property type="entry name" value="SurE-like_Pase/nucleotidase"/>
</dbReference>
<dbReference type="Pfam" id="PF01975">
    <property type="entry name" value="SurE"/>
    <property type="match status" value="1"/>
</dbReference>
<keyword evidence="4" id="KW-0732">Signal</keyword>
<keyword evidence="3" id="KW-0378">Hydrolase</keyword>
<keyword evidence="7" id="KW-1185">Reference proteome</keyword>
<evidence type="ECO:0000259" key="5">
    <source>
        <dbReference type="Pfam" id="PF01975"/>
    </source>
</evidence>
<proteinExistence type="inferred from homology"/>
<feature type="signal peptide" evidence="4">
    <location>
        <begin position="1"/>
        <end position="16"/>
    </location>
</feature>